<dbReference type="AlphaFoldDB" id="A0AAD3TD65"/>
<gene>
    <name evidence="1" type="ORF">Nepgr_028504</name>
</gene>
<sequence>MGITAVYPSHYTTGKYHCYSEAAPSVDDRQRRHHVGVHLTAVRGSVPNPSVRVQGNWAISLSSRPGRGKGT</sequence>
<dbReference type="EMBL" id="BSYO01000031">
    <property type="protein sequence ID" value="GMH26661.1"/>
    <property type="molecule type" value="Genomic_DNA"/>
</dbReference>
<keyword evidence="2" id="KW-1185">Reference proteome</keyword>
<organism evidence="1 2">
    <name type="scientific">Nepenthes gracilis</name>
    <name type="common">Slender pitcher plant</name>
    <dbReference type="NCBI Taxonomy" id="150966"/>
    <lineage>
        <taxon>Eukaryota</taxon>
        <taxon>Viridiplantae</taxon>
        <taxon>Streptophyta</taxon>
        <taxon>Embryophyta</taxon>
        <taxon>Tracheophyta</taxon>
        <taxon>Spermatophyta</taxon>
        <taxon>Magnoliopsida</taxon>
        <taxon>eudicotyledons</taxon>
        <taxon>Gunneridae</taxon>
        <taxon>Pentapetalae</taxon>
        <taxon>Caryophyllales</taxon>
        <taxon>Nepenthaceae</taxon>
        <taxon>Nepenthes</taxon>
    </lineage>
</organism>
<comment type="caution">
    <text evidence="1">The sequence shown here is derived from an EMBL/GenBank/DDBJ whole genome shotgun (WGS) entry which is preliminary data.</text>
</comment>
<evidence type="ECO:0000313" key="1">
    <source>
        <dbReference type="EMBL" id="GMH26661.1"/>
    </source>
</evidence>
<proteinExistence type="predicted"/>
<name>A0AAD3TD65_NEPGR</name>
<dbReference type="Proteomes" id="UP001279734">
    <property type="component" value="Unassembled WGS sequence"/>
</dbReference>
<reference evidence="1" key="1">
    <citation type="submission" date="2023-05" db="EMBL/GenBank/DDBJ databases">
        <title>Nepenthes gracilis genome sequencing.</title>
        <authorList>
            <person name="Fukushima K."/>
        </authorList>
    </citation>
    <scope>NUCLEOTIDE SEQUENCE</scope>
    <source>
        <strain evidence="1">SING2019-196</strain>
    </source>
</reference>
<protein>
    <submittedName>
        <fullName evidence="1">Uncharacterized protein</fullName>
    </submittedName>
</protein>
<evidence type="ECO:0000313" key="2">
    <source>
        <dbReference type="Proteomes" id="UP001279734"/>
    </source>
</evidence>
<accession>A0AAD3TD65</accession>